<feature type="domain" description="M23ase beta-sheet core" evidence="2">
    <location>
        <begin position="148"/>
        <end position="242"/>
    </location>
</feature>
<feature type="chain" id="PRO_5046819107" evidence="1">
    <location>
        <begin position="22"/>
        <end position="462"/>
    </location>
</feature>
<dbReference type="RefSeq" id="WP_226179462.1">
    <property type="nucleotide sequence ID" value="NZ_JAJADR010000008.1"/>
</dbReference>
<dbReference type="Pfam" id="PF01551">
    <property type="entry name" value="Peptidase_M23"/>
    <property type="match status" value="1"/>
</dbReference>
<keyword evidence="1" id="KW-0732">Signal</keyword>
<name>A0ABS8AXG5_9BACT</name>
<dbReference type="InterPro" id="IPR011055">
    <property type="entry name" value="Dup_hybrid_motif"/>
</dbReference>
<dbReference type="InterPro" id="IPR050570">
    <property type="entry name" value="Cell_wall_metabolism_enzyme"/>
</dbReference>
<evidence type="ECO:0000313" key="4">
    <source>
        <dbReference type="EMBL" id="MCB2410495.1"/>
    </source>
</evidence>
<evidence type="ECO:0000256" key="1">
    <source>
        <dbReference type="SAM" id="SignalP"/>
    </source>
</evidence>
<dbReference type="InterPro" id="IPR026444">
    <property type="entry name" value="Secre_tail"/>
</dbReference>
<dbReference type="SUPFAM" id="SSF51261">
    <property type="entry name" value="Duplicated hybrid motif"/>
    <property type="match status" value="1"/>
</dbReference>
<organism evidence="4 5">
    <name type="scientific">Hymenobacter lucidus</name>
    <dbReference type="NCBI Taxonomy" id="2880930"/>
    <lineage>
        <taxon>Bacteria</taxon>
        <taxon>Pseudomonadati</taxon>
        <taxon>Bacteroidota</taxon>
        <taxon>Cytophagia</taxon>
        <taxon>Cytophagales</taxon>
        <taxon>Hymenobacteraceae</taxon>
        <taxon>Hymenobacter</taxon>
    </lineage>
</organism>
<dbReference type="CDD" id="cd12797">
    <property type="entry name" value="M23_peptidase"/>
    <property type="match status" value="1"/>
</dbReference>
<dbReference type="NCBIfam" id="TIGR04183">
    <property type="entry name" value="Por_Secre_tail"/>
    <property type="match status" value="1"/>
</dbReference>
<dbReference type="Pfam" id="PF18962">
    <property type="entry name" value="Por_Secre_tail"/>
    <property type="match status" value="1"/>
</dbReference>
<evidence type="ECO:0000313" key="5">
    <source>
        <dbReference type="Proteomes" id="UP001165296"/>
    </source>
</evidence>
<gene>
    <name evidence="4" type="ORF">LGH74_21070</name>
</gene>
<keyword evidence="5" id="KW-1185">Reference proteome</keyword>
<dbReference type="Gene3D" id="2.70.70.10">
    <property type="entry name" value="Glucose Permease (Domain IIA)"/>
    <property type="match status" value="1"/>
</dbReference>
<feature type="domain" description="Secretion system C-terminal sorting" evidence="3">
    <location>
        <begin position="391"/>
        <end position="461"/>
    </location>
</feature>
<accession>A0ABS8AXG5</accession>
<dbReference type="Proteomes" id="UP001165296">
    <property type="component" value="Unassembled WGS sequence"/>
</dbReference>
<evidence type="ECO:0000259" key="3">
    <source>
        <dbReference type="Pfam" id="PF18962"/>
    </source>
</evidence>
<evidence type="ECO:0000259" key="2">
    <source>
        <dbReference type="Pfam" id="PF01551"/>
    </source>
</evidence>
<dbReference type="PANTHER" id="PTHR21666:SF270">
    <property type="entry name" value="MUREIN HYDROLASE ACTIVATOR ENVC"/>
    <property type="match status" value="1"/>
</dbReference>
<proteinExistence type="predicted"/>
<dbReference type="EMBL" id="JAJADR010000008">
    <property type="protein sequence ID" value="MCB2410495.1"/>
    <property type="molecule type" value="Genomic_DNA"/>
</dbReference>
<sequence>MHKLYALSALLLGATALPLQAQFRAPAGGGGQEPPRTACMTPSQHARYDSIVTASIQRLEREKKLPTPAQRPAAVALAWPVRQAAGFDYASYYGVSNYVDRNASYPNQTLDWNCGTRTYDTSAGYNHGGIDIYLWPFNFNMMDAGQVDVVAAAPGIIVSKADGNFDRNCAMSNANWNAVYVQQADGSVAWYGHLKTGSQTAKPVGASVAQGEFLGKVGSSGSSTGPHLHFEVHNAAGQVVDPYTGNCNTGPTWWSEQKPYYESTLNTVMTHSAPPVFANCPGTHTTNQKTAFAANDLVYFAAYYHDQMAGQVGSYTVYAPDNSVFATWTHSMTPAYYSSSYWYWSIRLPTNAATGTWRFAVTYQGNTVTRAFTVGAVTASTQPAEQASFALYPNPAQQQLTVEATGTRQPGILLIRNSLGQVVATYQLAGRRTTLPLTLAAGVYMVSVSGDENAKAQQLVVY</sequence>
<protein>
    <submittedName>
        <fullName evidence="4">Peptidoglycan DD-metalloendopeptidase family protein</fullName>
    </submittedName>
</protein>
<reference evidence="4" key="1">
    <citation type="submission" date="2021-10" db="EMBL/GenBank/DDBJ databases">
        <authorList>
            <person name="Dean J.D."/>
            <person name="Kim M.K."/>
            <person name="Newey C.N."/>
            <person name="Stoker T.S."/>
            <person name="Thompson D.W."/>
            <person name="Grose J.H."/>
        </authorList>
    </citation>
    <scope>NUCLEOTIDE SEQUENCE</scope>
    <source>
        <strain evidence="4">BT178</strain>
    </source>
</reference>
<dbReference type="PANTHER" id="PTHR21666">
    <property type="entry name" value="PEPTIDASE-RELATED"/>
    <property type="match status" value="1"/>
</dbReference>
<feature type="signal peptide" evidence="1">
    <location>
        <begin position="1"/>
        <end position="21"/>
    </location>
</feature>
<dbReference type="InterPro" id="IPR016047">
    <property type="entry name" value="M23ase_b-sheet_dom"/>
</dbReference>
<comment type="caution">
    <text evidence="4">The sequence shown here is derived from an EMBL/GenBank/DDBJ whole genome shotgun (WGS) entry which is preliminary data.</text>
</comment>